<dbReference type="EMBL" id="JBIHMM010000005">
    <property type="protein sequence ID" value="MFH0255218.1"/>
    <property type="molecule type" value="Genomic_DNA"/>
</dbReference>
<gene>
    <name evidence="4" type="ORF">ACGRVM_15030</name>
</gene>
<dbReference type="Proteomes" id="UP001607157">
    <property type="component" value="Unassembled WGS sequence"/>
</dbReference>
<dbReference type="NCBIfam" id="TIGR01730">
    <property type="entry name" value="RND_mfp"/>
    <property type="match status" value="1"/>
</dbReference>
<evidence type="ECO:0000256" key="2">
    <source>
        <dbReference type="SAM" id="SignalP"/>
    </source>
</evidence>
<evidence type="ECO:0000259" key="3">
    <source>
        <dbReference type="Pfam" id="PF25954"/>
    </source>
</evidence>
<dbReference type="SUPFAM" id="SSF111369">
    <property type="entry name" value="HlyD-like secretion proteins"/>
    <property type="match status" value="1"/>
</dbReference>
<accession>A0ABW7IAI9</accession>
<comment type="caution">
    <text evidence="4">The sequence shown here is derived from an EMBL/GenBank/DDBJ whole genome shotgun (WGS) entry which is preliminary data.</text>
</comment>
<dbReference type="Gene3D" id="2.40.420.20">
    <property type="match status" value="1"/>
</dbReference>
<dbReference type="InterPro" id="IPR058792">
    <property type="entry name" value="Beta-barrel_RND_2"/>
</dbReference>
<evidence type="ECO:0000313" key="5">
    <source>
        <dbReference type="Proteomes" id="UP001607157"/>
    </source>
</evidence>
<dbReference type="Gene3D" id="2.40.50.100">
    <property type="match status" value="1"/>
</dbReference>
<dbReference type="Gene3D" id="2.40.30.170">
    <property type="match status" value="1"/>
</dbReference>
<dbReference type="Gene3D" id="1.10.287.470">
    <property type="entry name" value="Helix hairpin bin"/>
    <property type="match status" value="1"/>
</dbReference>
<evidence type="ECO:0000256" key="1">
    <source>
        <dbReference type="ARBA" id="ARBA00009477"/>
    </source>
</evidence>
<name>A0ABW7IAI9_9RHOB</name>
<dbReference type="InterPro" id="IPR006143">
    <property type="entry name" value="RND_pump_MFP"/>
</dbReference>
<dbReference type="PANTHER" id="PTHR30469:SF11">
    <property type="entry name" value="BLL4320 PROTEIN"/>
    <property type="match status" value="1"/>
</dbReference>
<feature type="domain" description="CusB-like beta-barrel" evidence="3">
    <location>
        <begin position="211"/>
        <end position="283"/>
    </location>
</feature>
<reference evidence="4 5" key="1">
    <citation type="submission" date="2024-10" db="EMBL/GenBank/DDBJ databases">
        <authorList>
            <person name="Yang X.-N."/>
        </authorList>
    </citation>
    <scope>NUCLEOTIDE SEQUENCE [LARGE SCALE GENOMIC DNA]</scope>
    <source>
        <strain evidence="4 5">CAU 1059</strain>
    </source>
</reference>
<comment type="similarity">
    <text evidence="1">Belongs to the membrane fusion protein (MFP) (TC 8.A.1) family.</text>
</comment>
<sequence length="367" mass="39313">MQKTPVWKQLALSAALIAAGVAAWQYRAEITALWQPAESAERERGGDGTGVPVLVADVAMAEDSISFSAVGTALAQRSVTLRAPAGGEITDLNIAPGRSFSEGDILMRLDDEDQRLALSLAEARQERALSEQQRYTGLRDTGVTTAARFEDAMTAYRIAEIELEQARADLADRVMRAPFDGIAGLSEVEVGDRIEPNEPVASYDDRSTILVEFDLPEALLPRAELGMEVRATSPSLDTGEMIGALTAIDSRVTATTRTARLRAAFDNPHDAVRPGASFTVTLDLPGARYPILPELALQFSGGALQVWRVDAEGLAQPIEVRLIRRRAGSVLVDGPLEEGDEIVVEGLQRMRPGRAVNVLNAGGTGAT</sequence>
<keyword evidence="2" id="KW-0732">Signal</keyword>
<feature type="chain" id="PRO_5045144756" evidence="2">
    <location>
        <begin position="24"/>
        <end position="367"/>
    </location>
</feature>
<organism evidence="4 5">
    <name type="scientific">Roseovarius aquimarinus</name>
    <dbReference type="NCBI Taxonomy" id="1229156"/>
    <lineage>
        <taxon>Bacteria</taxon>
        <taxon>Pseudomonadati</taxon>
        <taxon>Pseudomonadota</taxon>
        <taxon>Alphaproteobacteria</taxon>
        <taxon>Rhodobacterales</taxon>
        <taxon>Roseobacteraceae</taxon>
        <taxon>Roseovarius</taxon>
    </lineage>
</organism>
<dbReference type="Pfam" id="PF25954">
    <property type="entry name" value="Beta-barrel_RND_2"/>
    <property type="match status" value="1"/>
</dbReference>
<protein>
    <submittedName>
        <fullName evidence="4">Efflux RND transporter periplasmic adaptor subunit</fullName>
    </submittedName>
</protein>
<dbReference type="RefSeq" id="WP_377172962.1">
    <property type="nucleotide sequence ID" value="NZ_JBHTJC010000006.1"/>
</dbReference>
<feature type="signal peptide" evidence="2">
    <location>
        <begin position="1"/>
        <end position="23"/>
    </location>
</feature>
<proteinExistence type="inferred from homology"/>
<evidence type="ECO:0000313" key="4">
    <source>
        <dbReference type="EMBL" id="MFH0255218.1"/>
    </source>
</evidence>
<dbReference type="PANTHER" id="PTHR30469">
    <property type="entry name" value="MULTIDRUG RESISTANCE PROTEIN MDTA"/>
    <property type="match status" value="1"/>
</dbReference>
<keyword evidence="5" id="KW-1185">Reference proteome</keyword>